<reference evidence="1 2" key="1">
    <citation type="submission" date="2017-08" db="EMBL/GenBank/DDBJ databases">
        <title>The complete genome sequence of Nocardiopsis gilva YIM 90087.</title>
        <authorList>
            <person name="Yin M."/>
            <person name="Tang S."/>
        </authorList>
    </citation>
    <scope>NUCLEOTIDE SEQUENCE [LARGE SCALE GENOMIC DNA]</scope>
    <source>
        <strain evidence="1 2">YIM 90087</strain>
    </source>
</reference>
<dbReference type="EMBL" id="CP022753">
    <property type="protein sequence ID" value="ASU84732.1"/>
    <property type="molecule type" value="Genomic_DNA"/>
</dbReference>
<organism evidence="1 2">
    <name type="scientific">Nocardiopsis gilva YIM 90087</name>
    <dbReference type="NCBI Taxonomy" id="1235441"/>
    <lineage>
        <taxon>Bacteria</taxon>
        <taxon>Bacillati</taxon>
        <taxon>Actinomycetota</taxon>
        <taxon>Actinomycetes</taxon>
        <taxon>Streptosporangiales</taxon>
        <taxon>Nocardiopsidaceae</taxon>
        <taxon>Nocardiopsis</taxon>
    </lineage>
</organism>
<evidence type="ECO:0000313" key="1">
    <source>
        <dbReference type="EMBL" id="ASU84732.1"/>
    </source>
</evidence>
<sequence length="110" mass="11793">MVGVVSGVALTVLHELAIESLTNAARPWWVRAWRWLAERLRLRRRPKVEPHTDLRALTAEEVPGVVAALTEHAVRAGLPPDQAAQLARAIVAELTPLASADGGPGADPVD</sequence>
<dbReference type="RefSeq" id="WP_017619271.1">
    <property type="nucleotide sequence ID" value="NZ_ANBG01000232.1"/>
</dbReference>
<dbReference type="KEGG" id="ngv:CDO52_19720"/>
<evidence type="ECO:0000313" key="2">
    <source>
        <dbReference type="Proteomes" id="UP000215005"/>
    </source>
</evidence>
<dbReference type="Proteomes" id="UP000215005">
    <property type="component" value="Chromosome"/>
</dbReference>
<protein>
    <submittedName>
        <fullName evidence="1">Uncharacterized protein</fullName>
    </submittedName>
</protein>
<keyword evidence="2" id="KW-1185">Reference proteome</keyword>
<dbReference type="OrthoDB" id="3436762at2"/>
<gene>
    <name evidence="1" type="ORF">CDO52_19720</name>
</gene>
<proteinExistence type="predicted"/>
<name>A0A223S9H0_9ACTN</name>
<accession>A0A223S9H0</accession>
<dbReference type="AlphaFoldDB" id="A0A223S9H0"/>